<sequence length="457" mass="50413">MGLRSLKQKVAKRLSISGHGHSNSASAAGPTTSTSSSPQDVSLLPPAYEDVPVFANPVPPERIPFLPHEIITEIIYWAITPAFDEYRQHESAIHVQTLHHLAAVSPVFLSIVRRICREAPEIPPAHRSVPCRDAHHGSVCTFETAAAWMPISVLAGIFKLNIFDKDRKYGKTIARVQGFQPNLTALIFLLWNRQAMERMEGVPRHSIYLPYPVSFATHNHHRSINKFNIVLKALANCRHLKFSYVRLSVPALHCSAQQLLEAVRTIAPTRYLEVNMHILGWGGGEEHPAVPGFCAKLPLEILKAGLARGASRVDIHDFRLDDRPVSERSKELPCPGSMLHFIRARSIPDGIVTLPNGGKGVFAQLIIKGDLEFSMGLSAATGDGGRIVTKNLLKGMAGNKVVVSPFMYYLTAVRDGQLEWMGDGEKFAANHFLELSLRDDLGTAEGRMVEGEWSLDG</sequence>
<organism evidence="2 3">
    <name type="scientific">Arthrobotrys conoides</name>
    <dbReference type="NCBI Taxonomy" id="74498"/>
    <lineage>
        <taxon>Eukaryota</taxon>
        <taxon>Fungi</taxon>
        <taxon>Dikarya</taxon>
        <taxon>Ascomycota</taxon>
        <taxon>Pezizomycotina</taxon>
        <taxon>Orbiliomycetes</taxon>
        <taxon>Orbiliales</taxon>
        <taxon>Orbiliaceae</taxon>
        <taxon>Arthrobotrys</taxon>
    </lineage>
</organism>
<keyword evidence="3" id="KW-1185">Reference proteome</keyword>
<dbReference type="Proteomes" id="UP001307849">
    <property type="component" value="Unassembled WGS sequence"/>
</dbReference>
<feature type="compositionally biased region" description="Basic residues" evidence="1">
    <location>
        <begin position="1"/>
        <end position="12"/>
    </location>
</feature>
<gene>
    <name evidence="2" type="ORF">TWF506_007599</name>
</gene>
<evidence type="ECO:0000256" key="1">
    <source>
        <dbReference type="SAM" id="MobiDB-lite"/>
    </source>
</evidence>
<name>A0AAN8N7I6_9PEZI</name>
<proteinExistence type="predicted"/>
<protein>
    <submittedName>
        <fullName evidence="2">Uncharacterized protein</fullName>
    </submittedName>
</protein>
<evidence type="ECO:0000313" key="2">
    <source>
        <dbReference type="EMBL" id="KAK6515256.1"/>
    </source>
</evidence>
<dbReference type="AlphaFoldDB" id="A0AAN8N7I6"/>
<reference evidence="2 3" key="1">
    <citation type="submission" date="2019-10" db="EMBL/GenBank/DDBJ databases">
        <authorList>
            <person name="Palmer J.M."/>
        </authorList>
    </citation>
    <scope>NUCLEOTIDE SEQUENCE [LARGE SCALE GENOMIC DNA]</scope>
    <source>
        <strain evidence="2 3">TWF506</strain>
    </source>
</reference>
<comment type="caution">
    <text evidence="2">The sequence shown here is derived from an EMBL/GenBank/DDBJ whole genome shotgun (WGS) entry which is preliminary data.</text>
</comment>
<dbReference type="EMBL" id="JAVHJM010000004">
    <property type="protein sequence ID" value="KAK6515256.1"/>
    <property type="molecule type" value="Genomic_DNA"/>
</dbReference>
<accession>A0AAN8N7I6</accession>
<feature type="region of interest" description="Disordered" evidence="1">
    <location>
        <begin position="1"/>
        <end position="42"/>
    </location>
</feature>
<feature type="compositionally biased region" description="Low complexity" evidence="1">
    <location>
        <begin position="15"/>
        <end position="37"/>
    </location>
</feature>
<evidence type="ECO:0000313" key="3">
    <source>
        <dbReference type="Proteomes" id="UP001307849"/>
    </source>
</evidence>